<dbReference type="Gene3D" id="3.30.310.280">
    <property type="match status" value="1"/>
</dbReference>
<name>A0A2I7N6A4_9NEIS</name>
<keyword evidence="5" id="KW-1185">Reference proteome</keyword>
<accession>A0A2I7N6A4</accession>
<evidence type="ECO:0000259" key="3">
    <source>
        <dbReference type="Pfam" id="PF06276"/>
    </source>
</evidence>
<dbReference type="Pfam" id="PF04183">
    <property type="entry name" value="IucA_IucC"/>
    <property type="match status" value="1"/>
</dbReference>
<feature type="domain" description="Aerobactin siderophore biosynthesis IucA/IucC-like C-terminal" evidence="3">
    <location>
        <begin position="417"/>
        <end position="577"/>
    </location>
</feature>
<dbReference type="KEGG" id="nba:CUN60_06645"/>
<dbReference type="PANTHER" id="PTHR34384:SF6">
    <property type="entry name" value="STAPHYLOFERRIN B SYNTHASE"/>
    <property type="match status" value="1"/>
</dbReference>
<dbReference type="Gene3D" id="6.10.250.3370">
    <property type="match status" value="1"/>
</dbReference>
<proteinExistence type="predicted"/>
<organism evidence="4 5">
    <name type="scientific">Aquella oligotrophica</name>
    <dbReference type="NCBI Taxonomy" id="2067065"/>
    <lineage>
        <taxon>Bacteria</taxon>
        <taxon>Pseudomonadati</taxon>
        <taxon>Pseudomonadota</taxon>
        <taxon>Betaproteobacteria</taxon>
        <taxon>Neisseriales</taxon>
        <taxon>Neisseriaceae</taxon>
        <taxon>Aquella</taxon>
    </lineage>
</organism>
<dbReference type="RefSeq" id="WP_102951285.1">
    <property type="nucleotide sequence ID" value="NZ_CP024847.1"/>
</dbReference>
<dbReference type="GO" id="GO:0019290">
    <property type="term" value="P:siderophore biosynthetic process"/>
    <property type="evidence" value="ECO:0007669"/>
    <property type="project" value="InterPro"/>
</dbReference>
<dbReference type="Proteomes" id="UP000236655">
    <property type="component" value="Chromosome"/>
</dbReference>
<dbReference type="PANTHER" id="PTHR34384">
    <property type="entry name" value="L-2,3-DIAMINOPROPANOATE--CITRATE LIGASE"/>
    <property type="match status" value="1"/>
</dbReference>
<dbReference type="InterPro" id="IPR007310">
    <property type="entry name" value="Aerobactin_biosyn_IucA/IucC_N"/>
</dbReference>
<evidence type="ECO:0000259" key="2">
    <source>
        <dbReference type="Pfam" id="PF04183"/>
    </source>
</evidence>
<comment type="pathway">
    <text evidence="1">Siderophore biosynthesis.</text>
</comment>
<dbReference type="AlphaFoldDB" id="A0A2I7N6A4"/>
<evidence type="ECO:0000313" key="5">
    <source>
        <dbReference type="Proteomes" id="UP000236655"/>
    </source>
</evidence>
<dbReference type="InterPro" id="IPR037455">
    <property type="entry name" value="LucA/IucC-like"/>
</dbReference>
<evidence type="ECO:0000313" key="4">
    <source>
        <dbReference type="EMBL" id="AUR51989.1"/>
    </source>
</evidence>
<dbReference type="InterPro" id="IPR022770">
    <property type="entry name" value="IucA/IucC-like_C"/>
</dbReference>
<protein>
    <submittedName>
        <fullName evidence="4">Iron transporter</fullName>
    </submittedName>
</protein>
<dbReference type="Gene3D" id="1.10.510.40">
    <property type="match status" value="1"/>
</dbReference>
<dbReference type="OrthoDB" id="495728at2"/>
<feature type="domain" description="Aerobactin siderophore biosynthesis IucA/IucC N-terminal" evidence="2">
    <location>
        <begin position="148"/>
        <end position="395"/>
    </location>
</feature>
<gene>
    <name evidence="4" type="ORF">CUN60_06645</name>
</gene>
<evidence type="ECO:0000256" key="1">
    <source>
        <dbReference type="ARBA" id="ARBA00004924"/>
    </source>
</evidence>
<dbReference type="Pfam" id="PF06276">
    <property type="entry name" value="FhuF"/>
    <property type="match status" value="1"/>
</dbReference>
<reference evidence="5" key="1">
    <citation type="submission" date="2017-11" db="EMBL/GenBank/DDBJ databases">
        <authorList>
            <person name="Chan K.G."/>
            <person name="Lee L.S."/>
        </authorList>
    </citation>
    <scope>NUCLEOTIDE SEQUENCE [LARGE SCALE GENOMIC DNA]</scope>
    <source>
        <strain evidence="5">DSM 100970</strain>
    </source>
</reference>
<dbReference type="GO" id="GO:0016881">
    <property type="term" value="F:acid-amino acid ligase activity"/>
    <property type="evidence" value="ECO:0007669"/>
    <property type="project" value="UniProtKB-ARBA"/>
</dbReference>
<dbReference type="EMBL" id="CP024847">
    <property type="protein sequence ID" value="AUR51989.1"/>
    <property type="molecule type" value="Genomic_DNA"/>
</dbReference>
<sequence>MNQNQLLFKDAIRADYWQLANRNLLAKIFSEFMYEELIETKIYKLSDDSYEHHLVINRDLKYIFTASPRIFGSWQVIPESICCINKNSKSSELEVSNFIASIYQQIGIDGLTVGHLIRELNHTLIADCHLLANPQNINQHLLALESAAELEGFMRAHPWFIVNKGRLGFSYDEYLRHAPESANLQQLSWIAIKSSCAEYKAIKNLDYKKLILNELGAEEIRKFDTEMNNFGLNPEDYFYMPIHEWQWQRQIIQLFAKEIALKEIIWLGKSSDYYLPTQSIRSFNNQTNKSKFQVKLPLSIFNTAVYRGLPNERTRLAPLLTAWIKEIFSQDKFLQQTGLIMLGEVASINCPHPVYNQLQGIPYQYQELLGVIWRESVSNYLASDEKVITMAALIHIDNENQAFIIDLIASSGLSINQWLEKLFTIVIPPLLHWLYKYGVVYSPHGENTMLVLDENNHPKRLVIKDFIDDVNISKSDNEALMNLPDELTKVLYRLPDADLAQFIQTGLFVVLYRYLSDILATYACYPESQFWESLYQVITKYHSEHPEFATRIEEIHILKPQFKKLTLNRLRLLEVGYADYAARPKVESTGMVDNPASKFSWGNWDEKRFSIIDKKVS</sequence>